<dbReference type="GeneID" id="95387966"/>
<accession>A0A7W5YPU4</accession>
<dbReference type="Proteomes" id="UP000579945">
    <property type="component" value="Unassembled WGS sequence"/>
</dbReference>
<evidence type="ECO:0000313" key="2">
    <source>
        <dbReference type="EMBL" id="MBB3725544.1"/>
    </source>
</evidence>
<dbReference type="Pfam" id="PF01521">
    <property type="entry name" value="Fe-S_biosyn"/>
    <property type="match status" value="1"/>
</dbReference>
<comment type="caution">
    <text evidence="2">The sequence shown here is derived from an EMBL/GenBank/DDBJ whole genome shotgun (WGS) entry which is preliminary data.</text>
</comment>
<organism evidence="2 3">
    <name type="scientific">Nonomuraea dietziae</name>
    <dbReference type="NCBI Taxonomy" id="65515"/>
    <lineage>
        <taxon>Bacteria</taxon>
        <taxon>Bacillati</taxon>
        <taxon>Actinomycetota</taxon>
        <taxon>Actinomycetes</taxon>
        <taxon>Streptosporangiales</taxon>
        <taxon>Streptosporangiaceae</taxon>
        <taxon>Nonomuraea</taxon>
    </lineage>
</organism>
<dbReference type="AlphaFoldDB" id="A0A7W5YPU4"/>
<dbReference type="InterPro" id="IPR035903">
    <property type="entry name" value="HesB-like_dom_sf"/>
</dbReference>
<dbReference type="RefSeq" id="WP_183645019.1">
    <property type="nucleotide sequence ID" value="NZ_BAAAXX010000042.1"/>
</dbReference>
<feature type="domain" description="Core" evidence="1">
    <location>
        <begin position="2"/>
        <end position="82"/>
    </location>
</feature>
<dbReference type="EMBL" id="JACIBV010000001">
    <property type="protein sequence ID" value="MBB3725544.1"/>
    <property type="molecule type" value="Genomic_DNA"/>
</dbReference>
<reference evidence="2 3" key="1">
    <citation type="submission" date="2020-08" db="EMBL/GenBank/DDBJ databases">
        <title>Sequencing the genomes of 1000 actinobacteria strains.</title>
        <authorList>
            <person name="Klenk H.-P."/>
        </authorList>
    </citation>
    <scope>NUCLEOTIDE SEQUENCE [LARGE SCALE GENOMIC DNA]</scope>
    <source>
        <strain evidence="2 3">DSM 44320</strain>
    </source>
</reference>
<proteinExistence type="predicted"/>
<dbReference type="Gene3D" id="2.60.300.12">
    <property type="entry name" value="HesB-like domain"/>
    <property type="match status" value="1"/>
</dbReference>
<protein>
    <submittedName>
        <fullName evidence="2">Fe-S cluster assembly iron-binding protein IscA</fullName>
    </submittedName>
</protein>
<gene>
    <name evidence="2" type="ORF">FHR33_001404</name>
</gene>
<name>A0A7W5YPU4_9ACTN</name>
<evidence type="ECO:0000313" key="3">
    <source>
        <dbReference type="Proteomes" id="UP000579945"/>
    </source>
</evidence>
<dbReference type="InterPro" id="IPR000361">
    <property type="entry name" value="ATAP_core_dom"/>
</dbReference>
<sequence length="91" mass="9340">MLTLTPNAAQVIKDLTAQQDVEAAGIRISSQGDDQGALVLSMATAPEPTDAVVETEGARVYLDPVAASVLDDKSLDADTDGQGGVAFHVTD</sequence>
<evidence type="ECO:0000259" key="1">
    <source>
        <dbReference type="Pfam" id="PF01521"/>
    </source>
</evidence>
<dbReference type="SUPFAM" id="SSF89360">
    <property type="entry name" value="HesB-like domain"/>
    <property type="match status" value="1"/>
</dbReference>
<keyword evidence="3" id="KW-1185">Reference proteome</keyword>